<organism evidence="1 2">
    <name type="scientific">Petrolisthes cinctipes</name>
    <name type="common">Flat porcelain crab</name>
    <dbReference type="NCBI Taxonomy" id="88211"/>
    <lineage>
        <taxon>Eukaryota</taxon>
        <taxon>Metazoa</taxon>
        <taxon>Ecdysozoa</taxon>
        <taxon>Arthropoda</taxon>
        <taxon>Crustacea</taxon>
        <taxon>Multicrustacea</taxon>
        <taxon>Malacostraca</taxon>
        <taxon>Eumalacostraca</taxon>
        <taxon>Eucarida</taxon>
        <taxon>Decapoda</taxon>
        <taxon>Pleocyemata</taxon>
        <taxon>Anomura</taxon>
        <taxon>Galatheoidea</taxon>
        <taxon>Porcellanidae</taxon>
        <taxon>Petrolisthes</taxon>
    </lineage>
</organism>
<keyword evidence="2" id="KW-1185">Reference proteome</keyword>
<gene>
    <name evidence="1" type="ORF">Pcinc_006578</name>
</gene>
<sequence length="115" mass="13026">MTVMLVSDDANFLSTFSELALNGRLLMWSTRILILTRLPLHRLDHLRNSLAITNSMLLICSLTPNIRIVRYDVTCAIRMTQVNFVTPQLDCIRTIVPSQKIVTLGDVFSPVHVKC</sequence>
<name>A0AAE1GCW7_PETCI</name>
<dbReference type="EMBL" id="JAWQEG010000487">
    <property type="protein sequence ID" value="KAK3889414.1"/>
    <property type="molecule type" value="Genomic_DNA"/>
</dbReference>
<comment type="caution">
    <text evidence="1">The sequence shown here is derived from an EMBL/GenBank/DDBJ whole genome shotgun (WGS) entry which is preliminary data.</text>
</comment>
<protein>
    <submittedName>
        <fullName evidence="1">Uncharacterized protein</fullName>
    </submittedName>
</protein>
<evidence type="ECO:0000313" key="1">
    <source>
        <dbReference type="EMBL" id="KAK3889414.1"/>
    </source>
</evidence>
<dbReference type="Proteomes" id="UP001286313">
    <property type="component" value="Unassembled WGS sequence"/>
</dbReference>
<proteinExistence type="predicted"/>
<evidence type="ECO:0000313" key="2">
    <source>
        <dbReference type="Proteomes" id="UP001286313"/>
    </source>
</evidence>
<dbReference type="AlphaFoldDB" id="A0AAE1GCW7"/>
<accession>A0AAE1GCW7</accession>
<reference evidence="1" key="1">
    <citation type="submission" date="2023-10" db="EMBL/GenBank/DDBJ databases">
        <title>Genome assemblies of two species of porcelain crab, Petrolisthes cinctipes and Petrolisthes manimaculis (Anomura: Porcellanidae).</title>
        <authorList>
            <person name="Angst P."/>
        </authorList>
    </citation>
    <scope>NUCLEOTIDE SEQUENCE</scope>
    <source>
        <strain evidence="1">PB745_01</strain>
        <tissue evidence="1">Gill</tissue>
    </source>
</reference>